<sequence length="131" mass="15005">MPVFYQLTIGKQAKGFTNVQQMADAVAKACSVLNATKAEIGTAERPILINQADQELQPRKMQNSAPPHAKFVSFQPQAIEPPQPLRTEMLLEQLIQRYDCDYEDRKSRQRPDETTPTNRQQSPRHQSQNRE</sequence>
<feature type="region of interest" description="Disordered" evidence="1">
    <location>
        <begin position="101"/>
        <end position="131"/>
    </location>
</feature>
<feature type="compositionally biased region" description="Polar residues" evidence="1">
    <location>
        <begin position="114"/>
        <end position="131"/>
    </location>
</feature>
<name>A0A915JMY7_ROMCU</name>
<protein>
    <submittedName>
        <fullName evidence="3">Uncharacterized protein</fullName>
    </submittedName>
</protein>
<evidence type="ECO:0000256" key="1">
    <source>
        <dbReference type="SAM" id="MobiDB-lite"/>
    </source>
</evidence>
<dbReference type="Proteomes" id="UP000887565">
    <property type="component" value="Unplaced"/>
</dbReference>
<proteinExistence type="predicted"/>
<accession>A0A915JMY7</accession>
<feature type="compositionally biased region" description="Basic and acidic residues" evidence="1">
    <location>
        <begin position="101"/>
        <end position="113"/>
    </location>
</feature>
<reference evidence="3" key="1">
    <citation type="submission" date="2022-11" db="UniProtKB">
        <authorList>
            <consortium name="WormBaseParasite"/>
        </authorList>
    </citation>
    <scope>IDENTIFICATION</scope>
</reference>
<organism evidence="2 3">
    <name type="scientific">Romanomermis culicivorax</name>
    <name type="common">Nematode worm</name>
    <dbReference type="NCBI Taxonomy" id="13658"/>
    <lineage>
        <taxon>Eukaryota</taxon>
        <taxon>Metazoa</taxon>
        <taxon>Ecdysozoa</taxon>
        <taxon>Nematoda</taxon>
        <taxon>Enoplea</taxon>
        <taxon>Dorylaimia</taxon>
        <taxon>Mermithida</taxon>
        <taxon>Mermithoidea</taxon>
        <taxon>Mermithidae</taxon>
        <taxon>Romanomermis</taxon>
    </lineage>
</organism>
<dbReference type="AlphaFoldDB" id="A0A915JMY7"/>
<evidence type="ECO:0000313" key="2">
    <source>
        <dbReference type="Proteomes" id="UP000887565"/>
    </source>
</evidence>
<keyword evidence="2" id="KW-1185">Reference proteome</keyword>
<dbReference type="WBParaSite" id="nRc.2.0.1.t27336-RA">
    <property type="protein sequence ID" value="nRc.2.0.1.t27336-RA"/>
    <property type="gene ID" value="nRc.2.0.1.g27336"/>
</dbReference>
<evidence type="ECO:0000313" key="3">
    <source>
        <dbReference type="WBParaSite" id="nRc.2.0.1.t27336-RA"/>
    </source>
</evidence>